<dbReference type="AlphaFoldDB" id="A0A6G1DM97"/>
<accession>A0A6G1DM97</accession>
<sequence length="66" mass="7716">MYPIRARLRINASRVHREVEDVHFYIGLMLKIGMMARVVSSGLRYNCFCYATLMCPFLGKMILTEE</sequence>
<gene>
    <name evidence="1" type="ORF">E2562_023727</name>
</gene>
<reference evidence="1 2" key="1">
    <citation type="submission" date="2019-11" db="EMBL/GenBank/DDBJ databases">
        <title>Whole genome sequence of Oryza granulata.</title>
        <authorList>
            <person name="Li W."/>
        </authorList>
    </citation>
    <scope>NUCLEOTIDE SEQUENCE [LARGE SCALE GENOMIC DNA]</scope>
    <source>
        <strain evidence="2">cv. Menghai</strain>
        <tissue evidence="1">Leaf</tissue>
    </source>
</reference>
<evidence type="ECO:0000313" key="1">
    <source>
        <dbReference type="EMBL" id="KAF0913617.1"/>
    </source>
</evidence>
<dbReference type="Proteomes" id="UP000479710">
    <property type="component" value="Unassembled WGS sequence"/>
</dbReference>
<protein>
    <submittedName>
        <fullName evidence="1">Uncharacterized protein</fullName>
    </submittedName>
</protein>
<keyword evidence="2" id="KW-1185">Reference proteome</keyword>
<dbReference type="EMBL" id="SPHZ02000006">
    <property type="protein sequence ID" value="KAF0913617.1"/>
    <property type="molecule type" value="Genomic_DNA"/>
</dbReference>
<comment type="caution">
    <text evidence="1">The sequence shown here is derived from an EMBL/GenBank/DDBJ whole genome shotgun (WGS) entry which is preliminary data.</text>
</comment>
<proteinExistence type="predicted"/>
<organism evidence="1 2">
    <name type="scientific">Oryza meyeriana var. granulata</name>
    <dbReference type="NCBI Taxonomy" id="110450"/>
    <lineage>
        <taxon>Eukaryota</taxon>
        <taxon>Viridiplantae</taxon>
        <taxon>Streptophyta</taxon>
        <taxon>Embryophyta</taxon>
        <taxon>Tracheophyta</taxon>
        <taxon>Spermatophyta</taxon>
        <taxon>Magnoliopsida</taxon>
        <taxon>Liliopsida</taxon>
        <taxon>Poales</taxon>
        <taxon>Poaceae</taxon>
        <taxon>BOP clade</taxon>
        <taxon>Oryzoideae</taxon>
        <taxon>Oryzeae</taxon>
        <taxon>Oryzinae</taxon>
        <taxon>Oryza</taxon>
        <taxon>Oryza meyeriana</taxon>
    </lineage>
</organism>
<evidence type="ECO:0000313" key="2">
    <source>
        <dbReference type="Proteomes" id="UP000479710"/>
    </source>
</evidence>
<name>A0A6G1DM97_9ORYZ</name>